<dbReference type="GO" id="GO:0006869">
    <property type="term" value="P:lipid transport"/>
    <property type="evidence" value="ECO:0007669"/>
    <property type="project" value="UniProtKB-KW"/>
</dbReference>
<evidence type="ECO:0000313" key="10">
    <source>
        <dbReference type="EMBL" id="JAC82547.1"/>
    </source>
</evidence>
<evidence type="ECO:0000259" key="9">
    <source>
        <dbReference type="PROSITE" id="PS51847"/>
    </source>
</evidence>
<feature type="domain" description="C2" evidence="8">
    <location>
        <begin position="426"/>
        <end position="548"/>
    </location>
</feature>
<evidence type="ECO:0000256" key="4">
    <source>
        <dbReference type="ARBA" id="ARBA00023121"/>
    </source>
</evidence>
<proteinExistence type="predicted"/>
<name>A0A061SBL8_9CHLO</name>
<reference evidence="10" key="1">
    <citation type="submission" date="2014-05" db="EMBL/GenBank/DDBJ databases">
        <title>The transcriptome of the halophilic microalga Tetraselmis sp. GSL018 isolated from the Great Salt Lake, Utah.</title>
        <authorList>
            <person name="Jinkerson R.E."/>
            <person name="D'Adamo S."/>
            <person name="Posewitz M.C."/>
        </authorList>
    </citation>
    <scope>NUCLEOTIDE SEQUENCE</scope>
    <source>
        <strain evidence="10">GSL018</strain>
    </source>
</reference>
<dbReference type="InterPro" id="IPR031468">
    <property type="entry name" value="SMP_LBD"/>
</dbReference>
<dbReference type="SUPFAM" id="SSF49562">
    <property type="entry name" value="C2 domain (Calcium/lipid-binding domain, CaLB)"/>
    <property type="match status" value="1"/>
</dbReference>
<evidence type="ECO:0000259" key="8">
    <source>
        <dbReference type="PROSITE" id="PS50004"/>
    </source>
</evidence>
<keyword evidence="5" id="KW-0472">Membrane</keyword>
<evidence type="ECO:0000256" key="1">
    <source>
        <dbReference type="ARBA" id="ARBA00004370"/>
    </source>
</evidence>
<dbReference type="PROSITE" id="PS50004">
    <property type="entry name" value="C2"/>
    <property type="match status" value="1"/>
</dbReference>
<organism evidence="10">
    <name type="scientific">Tetraselmis sp. GSL018</name>
    <dbReference type="NCBI Taxonomy" id="582737"/>
    <lineage>
        <taxon>Eukaryota</taxon>
        <taxon>Viridiplantae</taxon>
        <taxon>Chlorophyta</taxon>
        <taxon>core chlorophytes</taxon>
        <taxon>Chlorodendrophyceae</taxon>
        <taxon>Chlorodendrales</taxon>
        <taxon>Chlorodendraceae</taxon>
        <taxon>Tetraselmis</taxon>
    </lineage>
</organism>
<dbReference type="PROSITE" id="PS51847">
    <property type="entry name" value="SMP"/>
    <property type="match status" value="1"/>
</dbReference>
<comment type="subcellular location">
    <subcellularLocation>
        <location evidence="1">Membrane</location>
    </subcellularLocation>
</comment>
<protein>
    <submittedName>
        <fullName evidence="10">Integral membrane single c2 domain protein</fullName>
    </submittedName>
</protein>
<accession>A0A061SBL8</accession>
<dbReference type="InterPro" id="IPR035892">
    <property type="entry name" value="C2_domain_sf"/>
</dbReference>
<keyword evidence="2" id="KW-0813">Transport</keyword>
<feature type="compositionally biased region" description="Polar residues" evidence="7">
    <location>
        <begin position="731"/>
        <end position="742"/>
    </location>
</feature>
<dbReference type="CDD" id="cd00030">
    <property type="entry name" value="C2"/>
    <property type="match status" value="1"/>
</dbReference>
<evidence type="ECO:0000256" key="6">
    <source>
        <dbReference type="SAM" id="Coils"/>
    </source>
</evidence>
<dbReference type="AlphaFoldDB" id="A0A061SBL8"/>
<feature type="region of interest" description="Disordered" evidence="7">
    <location>
        <begin position="665"/>
        <end position="767"/>
    </location>
</feature>
<feature type="compositionally biased region" description="Polar residues" evidence="7">
    <location>
        <begin position="709"/>
        <end position="724"/>
    </location>
</feature>
<gene>
    <name evidence="10" type="ORF">TSPGSL018_5487</name>
</gene>
<feature type="domain" description="SMP-LTD" evidence="9">
    <location>
        <begin position="196"/>
        <end position="387"/>
    </location>
</feature>
<dbReference type="InterPro" id="IPR000008">
    <property type="entry name" value="C2_dom"/>
</dbReference>
<dbReference type="EMBL" id="GBEZ01002517">
    <property type="protein sequence ID" value="JAC82547.1"/>
    <property type="molecule type" value="Transcribed_RNA"/>
</dbReference>
<dbReference type="PANTHER" id="PTHR47261:SF4">
    <property type="entry name" value="C2 DOMAIN-CONTAINING PROTEIN"/>
    <property type="match status" value="1"/>
</dbReference>
<keyword evidence="4" id="KW-0446">Lipid-binding</keyword>
<evidence type="ECO:0000256" key="2">
    <source>
        <dbReference type="ARBA" id="ARBA00022448"/>
    </source>
</evidence>
<evidence type="ECO:0000256" key="3">
    <source>
        <dbReference type="ARBA" id="ARBA00023055"/>
    </source>
</evidence>
<dbReference type="CDD" id="cd21669">
    <property type="entry name" value="SMP_SF"/>
    <property type="match status" value="1"/>
</dbReference>
<dbReference type="GO" id="GO:0016020">
    <property type="term" value="C:membrane"/>
    <property type="evidence" value="ECO:0007669"/>
    <property type="project" value="UniProtKB-SubCell"/>
</dbReference>
<dbReference type="Gene3D" id="2.60.40.150">
    <property type="entry name" value="C2 domain"/>
    <property type="match status" value="1"/>
</dbReference>
<keyword evidence="6" id="KW-0175">Coiled coil</keyword>
<evidence type="ECO:0000256" key="7">
    <source>
        <dbReference type="SAM" id="MobiDB-lite"/>
    </source>
</evidence>
<feature type="coiled-coil region" evidence="6">
    <location>
        <begin position="769"/>
        <end position="796"/>
    </location>
</feature>
<sequence length="796" mass="84390">MISKRSSYMLNESGTAVSGISSSAVLRGSPRAIPFFGEASSREIATRHEGAVARRWRGTTAALWRSGASGGSSQAASGPLPGGGYSREALEWLEGSSCAETQTADGGSSLACAVEASGSAAVGRADANSQAARAIVSPPPTCIKGDTSAVASLGHDFLLLMVGAIAALTIRAVTTVRRFLRAGSDHRSAGTRYYPEGEPVEWVNMCWRKMWRVYQRGLERWIVDLLQPLFDSLIDDVAPRSLRRLKIVEFTLDHEAPTFSNMRRRNSRKDSDLSGVVDCRYTGGAKLLLQIEVGFGGLKSIKVPVMVSDLDFQGKLWIKLRLAPMCPWIGTIFLAFVGPPKIQVQLSPYNRVPLMRVPILQKVLAKLLTEELPGMMVLPERLEIVIPPAVTAVAEAAVGRDAIMQAVASAVLQADTLEASLASALPLGQQGAAGGICLPDSFVGEVAVLLREGKNLPVWGTSLSSNPWCRLVLGEQAVISKRNNETSTVSDHRNPVWNQEFQFLVQDPITAVLEFYVKDSHLTGRTEVGYARLPLIDVPTDSAVALWIPVEAPIPGQPSAGGELLVEVCYKPFEDDDSASDDAYSTFVEELAETSSSIVDIKSAADASSRANAAQSAAMAAVAVTKAAAARAATRAAQAAQAAGSTTFRAAQGAAQIAGSTTKAAASQLSRVNPLSSADFQREKERASPAGDGSTGAGNNGANPPDNSRTSTGSTTSIVHSTSPAARPGEESTQPNLGSETAAQAPEGNFKRGATVTTMEGTVDEETTRRMVELAISKVEQELEELERNRERQVGC</sequence>
<dbReference type="SMART" id="SM00239">
    <property type="entry name" value="C2"/>
    <property type="match status" value="1"/>
</dbReference>
<dbReference type="Pfam" id="PF00168">
    <property type="entry name" value="C2"/>
    <property type="match status" value="1"/>
</dbReference>
<feature type="compositionally biased region" description="Polar residues" evidence="7">
    <location>
        <begin position="665"/>
        <end position="679"/>
    </location>
</feature>
<evidence type="ECO:0000256" key="5">
    <source>
        <dbReference type="ARBA" id="ARBA00023136"/>
    </source>
</evidence>
<dbReference type="GO" id="GO:0008289">
    <property type="term" value="F:lipid binding"/>
    <property type="evidence" value="ECO:0007669"/>
    <property type="project" value="UniProtKB-KW"/>
</dbReference>
<dbReference type="Pfam" id="PF25669">
    <property type="entry name" value="SMP_MUG190-like"/>
    <property type="match status" value="1"/>
</dbReference>
<keyword evidence="3" id="KW-0445">Lipid transport</keyword>
<dbReference type="PANTHER" id="PTHR47261">
    <property type="entry name" value="CALCIUM-DEPENDENT LIPID-BINDING (CALB DOMAIN) FAMILY PROTEIN"/>
    <property type="match status" value="1"/>
</dbReference>